<dbReference type="Gene3D" id="3.30.1120.10">
    <property type="match status" value="1"/>
</dbReference>
<comment type="similarity">
    <text evidence="1">Belongs to the sulfatase family.</text>
</comment>
<gene>
    <name evidence="3" type="ORF">RFI_02983</name>
</gene>
<dbReference type="GO" id="GO:0004065">
    <property type="term" value="F:arylsulfatase activity"/>
    <property type="evidence" value="ECO:0007669"/>
    <property type="project" value="TreeGrafter"/>
</dbReference>
<comment type="caution">
    <text evidence="3">The sequence shown here is derived from an EMBL/GenBank/DDBJ whole genome shotgun (WGS) entry which is preliminary data.</text>
</comment>
<sequence>VVFKTFARESFFFFVRPVTEKKQLKKKRFGDAIEEMDNAIGIIMQSLKENGVDDNTLTFFTSDNGMSFSAHCSFFGLQAHICINTFEPPGGIRMPALARWPDRITPGSRSFELTATYDIFTTILTIAGAPIPTDRIIDGEDMSPILFDHGQSKHQCLYIYGGTPGNGTSCDGKACAGSYSRCPGLYAIRCGAYKMHWVTKDYNETCPTFHDPPLLFNVQWDPSERHPIWPNDARYPNLHTYFENQYTQEMNRYIPVTNEILLGRNQKEYMSCCDPNSKTKYPQYPNCTCTPQNWNQSTCDPTCYALSNCGTLTETITDPPLTDMDFYYFGYYGSNWKESLEKEED</sequence>
<dbReference type="InterPro" id="IPR017850">
    <property type="entry name" value="Alkaline_phosphatase_core_sf"/>
</dbReference>
<protein>
    <recommendedName>
        <fullName evidence="2">Sulfatase N-terminal domain-containing protein</fullName>
    </recommendedName>
</protein>
<proteinExistence type="inferred from homology"/>
<name>X6P7C7_RETFI</name>
<dbReference type="AlphaFoldDB" id="X6P7C7"/>
<dbReference type="InterPro" id="IPR050738">
    <property type="entry name" value="Sulfatase"/>
</dbReference>
<evidence type="ECO:0000256" key="1">
    <source>
        <dbReference type="ARBA" id="ARBA00008779"/>
    </source>
</evidence>
<dbReference type="SUPFAM" id="SSF53649">
    <property type="entry name" value="Alkaline phosphatase-like"/>
    <property type="match status" value="1"/>
</dbReference>
<keyword evidence="4" id="KW-1185">Reference proteome</keyword>
<feature type="non-terminal residue" evidence="3">
    <location>
        <position position="1"/>
    </location>
</feature>
<dbReference type="Pfam" id="PF00884">
    <property type="entry name" value="Sulfatase"/>
    <property type="match status" value="1"/>
</dbReference>
<organism evidence="3 4">
    <name type="scientific">Reticulomyxa filosa</name>
    <dbReference type="NCBI Taxonomy" id="46433"/>
    <lineage>
        <taxon>Eukaryota</taxon>
        <taxon>Sar</taxon>
        <taxon>Rhizaria</taxon>
        <taxon>Retaria</taxon>
        <taxon>Foraminifera</taxon>
        <taxon>Monothalamids</taxon>
        <taxon>Reticulomyxidae</taxon>
        <taxon>Reticulomyxa</taxon>
    </lineage>
</organism>
<dbReference type="EMBL" id="ASPP01002866">
    <property type="protein sequence ID" value="ETO34111.1"/>
    <property type="molecule type" value="Genomic_DNA"/>
</dbReference>
<evidence type="ECO:0000259" key="2">
    <source>
        <dbReference type="Pfam" id="PF00884"/>
    </source>
</evidence>
<evidence type="ECO:0000313" key="3">
    <source>
        <dbReference type="EMBL" id="ETO34111.1"/>
    </source>
</evidence>
<dbReference type="PANTHER" id="PTHR42693:SF11">
    <property type="entry name" value="ARYLSULFATASE A"/>
    <property type="match status" value="1"/>
</dbReference>
<reference evidence="3 4" key="1">
    <citation type="journal article" date="2013" name="Curr. Biol.">
        <title>The Genome of the Foraminiferan Reticulomyxa filosa.</title>
        <authorList>
            <person name="Glockner G."/>
            <person name="Hulsmann N."/>
            <person name="Schleicher M."/>
            <person name="Noegel A.A."/>
            <person name="Eichinger L."/>
            <person name="Gallinger C."/>
            <person name="Pawlowski J."/>
            <person name="Sierra R."/>
            <person name="Euteneuer U."/>
            <person name="Pillet L."/>
            <person name="Moustafa A."/>
            <person name="Platzer M."/>
            <person name="Groth M."/>
            <person name="Szafranski K."/>
            <person name="Schliwa M."/>
        </authorList>
    </citation>
    <scope>NUCLEOTIDE SEQUENCE [LARGE SCALE GENOMIC DNA]</scope>
</reference>
<dbReference type="OrthoDB" id="103349at2759"/>
<dbReference type="PANTHER" id="PTHR42693">
    <property type="entry name" value="ARYLSULFATASE FAMILY MEMBER"/>
    <property type="match status" value="1"/>
</dbReference>
<accession>X6P7C7</accession>
<dbReference type="Proteomes" id="UP000023152">
    <property type="component" value="Unassembled WGS sequence"/>
</dbReference>
<feature type="domain" description="Sulfatase N-terminal" evidence="2">
    <location>
        <begin position="24"/>
        <end position="128"/>
    </location>
</feature>
<evidence type="ECO:0000313" key="4">
    <source>
        <dbReference type="Proteomes" id="UP000023152"/>
    </source>
</evidence>
<dbReference type="Gene3D" id="3.40.720.10">
    <property type="entry name" value="Alkaline Phosphatase, subunit A"/>
    <property type="match status" value="1"/>
</dbReference>
<dbReference type="Pfam" id="PF14707">
    <property type="entry name" value="Sulfatase_C"/>
    <property type="match status" value="1"/>
</dbReference>
<dbReference type="InterPro" id="IPR000917">
    <property type="entry name" value="Sulfatase_N"/>
</dbReference>